<dbReference type="SFLD" id="SFLDG01082">
    <property type="entry name" value="B12-binding_domain_containing"/>
    <property type="match status" value="1"/>
</dbReference>
<dbReference type="Gene3D" id="3.40.50.280">
    <property type="entry name" value="Cobalamin-binding domain"/>
    <property type="match status" value="1"/>
</dbReference>
<dbReference type="CDD" id="cd01335">
    <property type="entry name" value="Radical_SAM"/>
    <property type="match status" value="1"/>
</dbReference>
<protein>
    <submittedName>
        <fullName evidence="2">Radical SAM proteinB12-binding domain-containing radical SAM protein</fullName>
    </submittedName>
</protein>
<dbReference type="Pfam" id="PF04055">
    <property type="entry name" value="Radical_SAM"/>
    <property type="match status" value="1"/>
</dbReference>
<dbReference type="InterPro" id="IPR058240">
    <property type="entry name" value="rSAM_sf"/>
</dbReference>
<gene>
    <name evidence="2" type="ORF">EF807_03855</name>
</gene>
<proteinExistence type="predicted"/>
<sequence length="440" mass="50137">MPVEAPYGLRKIEAKLLDEGFGALTTTPNHLKDYIREADVLCLHTMDPFGWGPSSSTFTKVLKTGKPFVARYFERLLDRKEVVRAKERGLKIIVGGPGAWQFRYDTEFLERHDIDSVMIGEGDLAVIDLARRALDGEELPQFYDVKKEDIPTVEEIPEIKNPSINGLIEVGRGCVRHCKFCEVAKRPLRWYPLEKIEKEMKVNARRGNAKNVILHAEDVPLYGSKNTIPAREKVLDLMKLAKRYNDDVAWSHASIAAVAADPKLIEECSEVILDEKQSWWGAEVGIETGSPRLMKETMAGKAHPFDIEEWPEIVKTGMGIANDNNLVPACTLIVGLPGEEEDDVIKTIELVEDLKDYKSLIVPLFFVPLGQLTKEDWFEAEEVTELQRELLIMCLKHGLRWSRAFVDDYYEEGMRGKLLSFPMKYFIRAIKRRAKKEGFI</sequence>
<dbReference type="Proteomes" id="UP000320766">
    <property type="component" value="Unassembled WGS sequence"/>
</dbReference>
<dbReference type="SUPFAM" id="SSF102114">
    <property type="entry name" value="Radical SAM enzymes"/>
    <property type="match status" value="1"/>
</dbReference>
<reference evidence="2 3" key="1">
    <citation type="journal article" date="2019" name="Nat. Microbiol.">
        <title>Wide diversity of methane and short-chain alkane metabolisms in uncultured archaea.</title>
        <authorList>
            <person name="Borrel G."/>
            <person name="Adam P.S."/>
            <person name="McKay L.J."/>
            <person name="Chen L.X."/>
            <person name="Sierra-Garcia I.N."/>
            <person name="Sieber C.M."/>
            <person name="Letourneur Q."/>
            <person name="Ghozlane A."/>
            <person name="Andersen G.L."/>
            <person name="Li W.J."/>
            <person name="Hallam S.J."/>
            <person name="Muyzer G."/>
            <person name="de Oliveira V.M."/>
            <person name="Inskeep W.P."/>
            <person name="Banfield J.F."/>
            <person name="Gribaldo S."/>
        </authorList>
    </citation>
    <scope>NUCLEOTIDE SEQUENCE [LARGE SCALE GENOMIC DNA]</scope>
    <source>
        <strain evidence="2">NM1b</strain>
    </source>
</reference>
<dbReference type="SMART" id="SM00729">
    <property type="entry name" value="Elp3"/>
    <property type="match status" value="1"/>
</dbReference>
<evidence type="ECO:0000259" key="1">
    <source>
        <dbReference type="PROSITE" id="PS51918"/>
    </source>
</evidence>
<feature type="domain" description="Radical SAM core" evidence="1">
    <location>
        <begin position="160"/>
        <end position="403"/>
    </location>
</feature>
<dbReference type="PANTHER" id="PTHR42731">
    <property type="entry name" value="SLL1084 PROTEIN"/>
    <property type="match status" value="1"/>
</dbReference>
<dbReference type="AlphaFoldDB" id="A0A520KX82"/>
<comment type="caution">
    <text evidence="2">The sequence shown here is derived from an EMBL/GenBank/DDBJ whole genome shotgun (WGS) entry which is preliminary data.</text>
</comment>
<dbReference type="EMBL" id="RXIL01000062">
    <property type="protein sequence ID" value="RZN70077.1"/>
    <property type="molecule type" value="Genomic_DNA"/>
</dbReference>
<accession>A0A520KX82</accession>
<dbReference type="SFLD" id="SFLDS00029">
    <property type="entry name" value="Radical_SAM"/>
    <property type="match status" value="1"/>
</dbReference>
<dbReference type="PROSITE" id="PS51918">
    <property type="entry name" value="RADICAL_SAM"/>
    <property type="match status" value="1"/>
</dbReference>
<dbReference type="Gene3D" id="3.80.30.20">
    <property type="entry name" value="tm_1862 like domain"/>
    <property type="match status" value="1"/>
</dbReference>
<organism evidence="2 3">
    <name type="scientific">Candidatus Methanolliviera hydrocarbonicum</name>
    <dbReference type="NCBI Taxonomy" id="2491085"/>
    <lineage>
        <taxon>Archaea</taxon>
        <taxon>Methanobacteriati</taxon>
        <taxon>Methanobacteriota</taxon>
        <taxon>Candidatus Methanoliparia</taxon>
        <taxon>Candidatus Methanoliparales</taxon>
        <taxon>Candidatus Methanollivieraceae</taxon>
        <taxon>Candidatus Methanolliviera</taxon>
    </lineage>
</organism>
<dbReference type="InterPro" id="IPR023404">
    <property type="entry name" value="rSAM_horseshoe"/>
</dbReference>
<name>A0A520KX82_9EURY</name>
<dbReference type="PANTHER" id="PTHR42731:SF4">
    <property type="entry name" value="RADICAL SAM DOMAIN PROTEIN"/>
    <property type="match status" value="1"/>
</dbReference>
<dbReference type="InterPro" id="IPR006638">
    <property type="entry name" value="Elp3/MiaA/NifB-like_rSAM"/>
</dbReference>
<dbReference type="GO" id="GO:0003824">
    <property type="term" value="F:catalytic activity"/>
    <property type="evidence" value="ECO:0007669"/>
    <property type="project" value="InterPro"/>
</dbReference>
<dbReference type="GO" id="GO:0051536">
    <property type="term" value="F:iron-sulfur cluster binding"/>
    <property type="evidence" value="ECO:0007669"/>
    <property type="project" value="InterPro"/>
</dbReference>
<dbReference type="InterPro" id="IPR007197">
    <property type="entry name" value="rSAM"/>
</dbReference>
<evidence type="ECO:0000313" key="3">
    <source>
        <dbReference type="Proteomes" id="UP000320766"/>
    </source>
</evidence>
<evidence type="ECO:0000313" key="2">
    <source>
        <dbReference type="EMBL" id="RZN70077.1"/>
    </source>
</evidence>